<dbReference type="EMBL" id="CP071446">
    <property type="protein sequence ID" value="QTA38498.1"/>
    <property type="molecule type" value="Genomic_DNA"/>
</dbReference>
<keyword evidence="1" id="KW-0175">Coiled coil</keyword>
<evidence type="ECO:0000259" key="2">
    <source>
        <dbReference type="PROSITE" id="PS50994"/>
    </source>
</evidence>
<accession>A0ABX7S962</accession>
<dbReference type="Gene3D" id="1.10.10.10">
    <property type="entry name" value="Winged helix-like DNA-binding domain superfamily/Winged helix DNA-binding domain"/>
    <property type="match status" value="1"/>
</dbReference>
<dbReference type="InterPro" id="IPR025948">
    <property type="entry name" value="HTH-like_dom"/>
</dbReference>
<evidence type="ECO:0000313" key="4">
    <source>
        <dbReference type="Proteomes" id="UP000671862"/>
    </source>
</evidence>
<feature type="domain" description="Integrase catalytic" evidence="2">
    <location>
        <begin position="205"/>
        <end position="371"/>
    </location>
</feature>
<name>A0ABX7S962_9BACT</name>
<dbReference type="SUPFAM" id="SSF53098">
    <property type="entry name" value="Ribonuclease H-like"/>
    <property type="match status" value="1"/>
</dbReference>
<proteinExistence type="predicted"/>
<dbReference type="Pfam" id="PF13276">
    <property type="entry name" value="HTH_21"/>
    <property type="match status" value="1"/>
</dbReference>
<dbReference type="InterPro" id="IPR036388">
    <property type="entry name" value="WH-like_DNA-bd_sf"/>
</dbReference>
<keyword evidence="4" id="KW-1185">Reference proteome</keyword>
<protein>
    <submittedName>
        <fullName evidence="3">IS3 family transposase</fullName>
    </submittedName>
</protein>
<dbReference type="PANTHER" id="PTHR46889">
    <property type="entry name" value="TRANSPOSASE INSF FOR INSERTION SEQUENCE IS3B-RELATED"/>
    <property type="match status" value="1"/>
</dbReference>
<evidence type="ECO:0000256" key="1">
    <source>
        <dbReference type="SAM" id="Coils"/>
    </source>
</evidence>
<organism evidence="3 4">
    <name type="scientific">Thermosipho ferrireducens</name>
    <dbReference type="NCBI Taxonomy" id="2571116"/>
    <lineage>
        <taxon>Bacteria</taxon>
        <taxon>Thermotogati</taxon>
        <taxon>Thermotogota</taxon>
        <taxon>Thermotogae</taxon>
        <taxon>Thermotogales</taxon>
        <taxon>Fervidobacteriaceae</taxon>
        <taxon>Thermosipho</taxon>
    </lineage>
</organism>
<evidence type="ECO:0000313" key="3">
    <source>
        <dbReference type="EMBL" id="QTA38498.1"/>
    </source>
</evidence>
<sequence length="378" mass="44656">MAKKLSTEEKMAIILEGLRREKSVSQICREHGISQAQYYKWRDRFLEGAKEGLENGKKSKVKQLEEKIEELEKVIGKQTIVIETFKKNSSISRRREIVTLLLEKGFNVSEALRYLKINRSTYYYKPKGYSQRKSRRKEDDEKILKEINKLKKEHPYWGYRRIWAMLRKNGNKLNQKKVYRIMKENGLLFKVKHKKACRTKQKKIKPTRPREVLGIDMTKVYTRDGGWAYYIAVIDWYTRELLGSEISLRCRTTKRLKALDKAINKGYPEGVRGKGIILVSDNGSQPTSTKFLKECTVLGIKQIFTSYNNPKGNANTERYFRTYKEEVAWVLDNPNYEELCEKTRSFEKFYNEEYPHSALGYKDSKEEFEEFVSLYKSA</sequence>
<gene>
    <name evidence="3" type="ORF">JYK00_02975</name>
</gene>
<dbReference type="Proteomes" id="UP000671862">
    <property type="component" value="Chromosome"/>
</dbReference>
<dbReference type="InterPro" id="IPR012337">
    <property type="entry name" value="RNaseH-like_sf"/>
</dbReference>
<dbReference type="NCBIfam" id="NF033516">
    <property type="entry name" value="transpos_IS3"/>
    <property type="match status" value="1"/>
</dbReference>
<dbReference type="InterPro" id="IPR050900">
    <property type="entry name" value="Transposase_IS3/IS150/IS904"/>
</dbReference>
<dbReference type="SUPFAM" id="SSF48295">
    <property type="entry name" value="TrpR-like"/>
    <property type="match status" value="1"/>
</dbReference>
<feature type="coiled-coil region" evidence="1">
    <location>
        <begin position="54"/>
        <end position="81"/>
    </location>
</feature>
<dbReference type="PROSITE" id="PS50994">
    <property type="entry name" value="INTEGRASE"/>
    <property type="match status" value="1"/>
</dbReference>
<reference evidence="3 4" key="1">
    <citation type="submission" date="2021-03" db="EMBL/GenBank/DDBJ databases">
        <title>Thermosipho ferrireducens sp.nov., an anaerobic thermophilic iron-reducing bacterium isolated from a deep-sea hydrothermal sulfide deposits.</title>
        <authorList>
            <person name="Zeng X."/>
            <person name="Chen Y."/>
            <person name="Shao Z."/>
        </authorList>
    </citation>
    <scope>NUCLEOTIDE SEQUENCE [LARGE SCALE GENOMIC DNA]</scope>
    <source>
        <strain evidence="3 4">JL129W03</strain>
    </source>
</reference>
<dbReference type="Pfam" id="PF00665">
    <property type="entry name" value="rve"/>
    <property type="match status" value="1"/>
</dbReference>
<dbReference type="InterPro" id="IPR002514">
    <property type="entry name" value="Transposase_8"/>
</dbReference>
<dbReference type="InterPro" id="IPR010921">
    <property type="entry name" value="Trp_repressor/repl_initiator"/>
</dbReference>
<dbReference type="Gene3D" id="3.30.420.10">
    <property type="entry name" value="Ribonuclease H-like superfamily/Ribonuclease H"/>
    <property type="match status" value="1"/>
</dbReference>
<dbReference type="InterPro" id="IPR001584">
    <property type="entry name" value="Integrase_cat-core"/>
</dbReference>
<dbReference type="InterPro" id="IPR009057">
    <property type="entry name" value="Homeodomain-like_sf"/>
</dbReference>
<dbReference type="SUPFAM" id="SSF46689">
    <property type="entry name" value="Homeodomain-like"/>
    <property type="match status" value="1"/>
</dbReference>
<dbReference type="PANTHER" id="PTHR46889:SF4">
    <property type="entry name" value="TRANSPOSASE INSO FOR INSERTION SEQUENCE ELEMENT IS911B-RELATED"/>
    <property type="match status" value="1"/>
</dbReference>
<dbReference type="RefSeq" id="WP_207567215.1">
    <property type="nucleotide sequence ID" value="NZ_CP071446.1"/>
</dbReference>
<dbReference type="Pfam" id="PF01527">
    <property type="entry name" value="HTH_Tnp_1"/>
    <property type="match status" value="1"/>
</dbReference>
<dbReference type="InterPro" id="IPR048020">
    <property type="entry name" value="Transpos_IS3"/>
</dbReference>
<dbReference type="InterPro" id="IPR036397">
    <property type="entry name" value="RNaseH_sf"/>
</dbReference>